<reference evidence="2" key="1">
    <citation type="submission" date="2019-01" db="EMBL/GenBank/DDBJ databases">
        <title>Draft genome sequences of three monokaryotic isolates of the white-rot basidiomycete fungus Dichomitus squalens.</title>
        <authorList>
            <consortium name="DOE Joint Genome Institute"/>
            <person name="Lopez S.C."/>
            <person name="Andreopoulos B."/>
            <person name="Pangilinan J."/>
            <person name="Lipzen A."/>
            <person name="Riley R."/>
            <person name="Ahrendt S."/>
            <person name="Ng V."/>
            <person name="Barry K."/>
            <person name="Daum C."/>
            <person name="Grigoriev I.V."/>
            <person name="Hilden K.S."/>
            <person name="Makela M.R."/>
            <person name="de Vries R.P."/>
        </authorList>
    </citation>
    <scope>NUCLEOTIDE SEQUENCE [LARGE SCALE GENOMIC DNA]</scope>
    <source>
        <strain evidence="2">OM18370.1</strain>
    </source>
</reference>
<dbReference type="EMBL" id="ML143395">
    <property type="protein sequence ID" value="TBU32374.1"/>
    <property type="molecule type" value="Genomic_DNA"/>
</dbReference>
<feature type="region of interest" description="Disordered" evidence="1">
    <location>
        <begin position="214"/>
        <end position="238"/>
    </location>
</feature>
<gene>
    <name evidence="2" type="ORF">BD311DRAFT_750899</name>
</gene>
<dbReference type="Proteomes" id="UP000292957">
    <property type="component" value="Unassembled WGS sequence"/>
</dbReference>
<protein>
    <submittedName>
        <fullName evidence="2">Uncharacterized protein</fullName>
    </submittedName>
</protein>
<name>A0A4Q9MWD4_9APHY</name>
<proteinExistence type="predicted"/>
<dbReference type="AlphaFoldDB" id="A0A4Q9MWD4"/>
<sequence>MTLAFSLARPCGRSAQRIPGPDLPRLPDCYRIAVFSHHIPALDYDVQSEEPQPSSRVPMGAPQRRLAILPWQEVSLREQLVRLAIQTSPCPSTTHLPALDDPGHPRVPRLGTLPILPCTIPCVPTKSTGRGSRAICPGPRCSALEHADTIGALGYPRQRRVAGHVSMFHAHCQLCSCRLTNTRKLLQRPSAALTRAASIHQSMLWGSPGDLGGIQGHIHPTPPTRPAAAAEGFADVGD</sequence>
<evidence type="ECO:0000256" key="1">
    <source>
        <dbReference type="SAM" id="MobiDB-lite"/>
    </source>
</evidence>
<organism evidence="2">
    <name type="scientific">Dichomitus squalens</name>
    <dbReference type="NCBI Taxonomy" id="114155"/>
    <lineage>
        <taxon>Eukaryota</taxon>
        <taxon>Fungi</taxon>
        <taxon>Dikarya</taxon>
        <taxon>Basidiomycota</taxon>
        <taxon>Agaricomycotina</taxon>
        <taxon>Agaricomycetes</taxon>
        <taxon>Polyporales</taxon>
        <taxon>Polyporaceae</taxon>
        <taxon>Dichomitus</taxon>
    </lineage>
</organism>
<accession>A0A4Q9MWD4</accession>
<evidence type="ECO:0000313" key="2">
    <source>
        <dbReference type="EMBL" id="TBU32374.1"/>
    </source>
</evidence>